<evidence type="ECO:0000313" key="2">
    <source>
        <dbReference type="EMBL" id="CAA9448609.1"/>
    </source>
</evidence>
<feature type="non-terminal residue" evidence="2">
    <location>
        <position position="1"/>
    </location>
</feature>
<dbReference type="AlphaFoldDB" id="A0A6J4QM66"/>
<sequence length="64" mass="6688">GCRPGSSTATTRVPGAAHRGRCGCRRCTTSSGGPVWSRTRAPHRVGAGRADDGSWQGRSHRATL</sequence>
<feature type="non-terminal residue" evidence="2">
    <location>
        <position position="64"/>
    </location>
</feature>
<reference evidence="2" key="1">
    <citation type="submission" date="2020-02" db="EMBL/GenBank/DDBJ databases">
        <authorList>
            <person name="Meier V. D."/>
        </authorList>
    </citation>
    <scope>NUCLEOTIDE SEQUENCE</scope>
    <source>
        <strain evidence="2">AVDCRST_MAG66</strain>
    </source>
</reference>
<proteinExistence type="predicted"/>
<evidence type="ECO:0000256" key="1">
    <source>
        <dbReference type="SAM" id="MobiDB-lite"/>
    </source>
</evidence>
<accession>A0A6J4QM66</accession>
<dbReference type="EMBL" id="CADCUS010000626">
    <property type="protein sequence ID" value="CAA9448609.1"/>
    <property type="molecule type" value="Genomic_DNA"/>
</dbReference>
<organism evidence="2">
    <name type="scientific">uncultured Pseudonocardia sp</name>
    <dbReference type="NCBI Taxonomy" id="211455"/>
    <lineage>
        <taxon>Bacteria</taxon>
        <taxon>Bacillati</taxon>
        <taxon>Actinomycetota</taxon>
        <taxon>Actinomycetes</taxon>
        <taxon>Pseudonocardiales</taxon>
        <taxon>Pseudonocardiaceae</taxon>
        <taxon>Pseudonocardia</taxon>
        <taxon>environmental samples</taxon>
    </lineage>
</organism>
<gene>
    <name evidence="2" type="ORF">AVDCRST_MAG66-4667</name>
</gene>
<name>A0A6J4QM66_9PSEU</name>
<feature type="region of interest" description="Disordered" evidence="1">
    <location>
        <begin position="30"/>
        <end position="64"/>
    </location>
</feature>
<protein>
    <submittedName>
        <fullName evidence="2">Uncharacterized protein</fullName>
    </submittedName>
</protein>